<dbReference type="SFLD" id="SFLDS00001">
    <property type="entry name" value="Enolase"/>
    <property type="match status" value="1"/>
</dbReference>
<dbReference type="Pfam" id="PF13378">
    <property type="entry name" value="MR_MLE_C"/>
    <property type="match status" value="1"/>
</dbReference>
<sequence>MEDKSEIKKGIKHPASEEDLRVFLNETGVVWKGMSLGDFMFSRTEDSISHVTSKVNRFSNPSDLKITDMRYCVLQLGPEGSRHPIIRIDTNQGIYGLGEVRDSGDERYALLLKSRILGENPCNVEMLFKIIKQFGHHGRQGGGVSGVEMALWDLAGKAYGVPCWQLLGGRYRDKVRLYSYLPVHDGANMDIPKFKADVKHRLEEQGYTWLKFYPSLDIIQHIPGALVNSRFWTEPKTNDITTYSRTKQPFTQLQITEKGLDALAEYVDNVRNVIGYDIPLSADGFGNYDINTCIRVGQALDPFRLAWLEDMLSWEMTDQLKVLTDTLQTPVMTGEDIYLKEEFIKLCNAQAVDMIHPDLATSGGMLETKKIGDYAEEKGISMAMHASGSPVLFMANVHCAAATQNFLALEMTTQAVDNPWWQNLVITTDGRKLVEQGYGNVPLAAPGLGIELNEEEVKKHLFPPDKSYFAPTPEWDDKRAADHLWSGRYTLGQPTGIVPK</sequence>
<evidence type="ECO:0000313" key="4">
    <source>
        <dbReference type="Proteomes" id="UP001595818"/>
    </source>
</evidence>
<proteinExistence type="predicted"/>
<feature type="domain" description="Mandelate racemase/muconate lactonizing enzyme C-terminal" evidence="2">
    <location>
        <begin position="191"/>
        <end position="330"/>
    </location>
</feature>
<dbReference type="Pfam" id="PF02746">
    <property type="entry name" value="MR_MLE_N"/>
    <property type="match status" value="1"/>
</dbReference>
<dbReference type="InterPro" id="IPR034593">
    <property type="entry name" value="DgoD-like"/>
</dbReference>
<organism evidence="3 4">
    <name type="scientific">Negadavirga shengliensis</name>
    <dbReference type="NCBI Taxonomy" id="1389218"/>
    <lineage>
        <taxon>Bacteria</taxon>
        <taxon>Pseudomonadati</taxon>
        <taxon>Bacteroidota</taxon>
        <taxon>Cytophagia</taxon>
        <taxon>Cytophagales</taxon>
        <taxon>Cyclobacteriaceae</taxon>
        <taxon>Negadavirga</taxon>
    </lineage>
</organism>
<gene>
    <name evidence="3" type="ORF">ACFPFU_03620</name>
</gene>
<dbReference type="InterPro" id="IPR036849">
    <property type="entry name" value="Enolase-like_C_sf"/>
</dbReference>
<protein>
    <submittedName>
        <fullName evidence="3">Mandelate racemase/muconate lactonizing enzyme family protein</fullName>
    </submittedName>
</protein>
<evidence type="ECO:0000259" key="2">
    <source>
        <dbReference type="SMART" id="SM00922"/>
    </source>
</evidence>
<keyword evidence="4" id="KW-1185">Reference proteome</keyword>
<keyword evidence="1" id="KW-0456">Lyase</keyword>
<dbReference type="InterPro" id="IPR013341">
    <property type="entry name" value="Mandelate_racemase_N_dom"/>
</dbReference>
<dbReference type="InterPro" id="IPR029017">
    <property type="entry name" value="Enolase-like_N"/>
</dbReference>
<dbReference type="InterPro" id="IPR013342">
    <property type="entry name" value="Mandelate_racemase_C"/>
</dbReference>
<dbReference type="Proteomes" id="UP001595818">
    <property type="component" value="Unassembled WGS sequence"/>
</dbReference>
<reference evidence="4" key="1">
    <citation type="journal article" date="2019" name="Int. J. Syst. Evol. Microbiol.">
        <title>The Global Catalogue of Microorganisms (GCM) 10K type strain sequencing project: providing services to taxonomists for standard genome sequencing and annotation.</title>
        <authorList>
            <consortium name="The Broad Institute Genomics Platform"/>
            <consortium name="The Broad Institute Genome Sequencing Center for Infectious Disease"/>
            <person name="Wu L."/>
            <person name="Ma J."/>
        </authorList>
    </citation>
    <scope>NUCLEOTIDE SEQUENCE [LARGE SCALE GENOMIC DNA]</scope>
    <source>
        <strain evidence="4">CGMCC 4.7466</strain>
    </source>
</reference>
<dbReference type="Gene3D" id="3.20.20.120">
    <property type="entry name" value="Enolase-like C-terminal domain"/>
    <property type="match status" value="1"/>
</dbReference>
<dbReference type="SUPFAM" id="SSF54826">
    <property type="entry name" value="Enolase N-terminal domain-like"/>
    <property type="match status" value="1"/>
</dbReference>
<dbReference type="SUPFAM" id="SSF51604">
    <property type="entry name" value="Enolase C-terminal domain-like"/>
    <property type="match status" value="1"/>
</dbReference>
<evidence type="ECO:0000256" key="1">
    <source>
        <dbReference type="ARBA" id="ARBA00023239"/>
    </source>
</evidence>
<dbReference type="InterPro" id="IPR029065">
    <property type="entry name" value="Enolase_C-like"/>
</dbReference>
<dbReference type="CDD" id="cd03316">
    <property type="entry name" value="MR_like"/>
    <property type="match status" value="1"/>
</dbReference>
<evidence type="ECO:0000313" key="3">
    <source>
        <dbReference type="EMBL" id="MFC4870761.1"/>
    </source>
</evidence>
<accession>A0ABV9SWN0</accession>
<dbReference type="PANTHER" id="PTHR48080:SF2">
    <property type="entry name" value="D-GALACTONATE DEHYDRATASE"/>
    <property type="match status" value="1"/>
</dbReference>
<dbReference type="EMBL" id="JBHSJJ010000002">
    <property type="protein sequence ID" value="MFC4870761.1"/>
    <property type="molecule type" value="Genomic_DNA"/>
</dbReference>
<dbReference type="SMART" id="SM00922">
    <property type="entry name" value="MR_MLE"/>
    <property type="match status" value="1"/>
</dbReference>
<dbReference type="Gene3D" id="3.30.390.10">
    <property type="entry name" value="Enolase-like, N-terminal domain"/>
    <property type="match status" value="1"/>
</dbReference>
<dbReference type="PANTHER" id="PTHR48080">
    <property type="entry name" value="D-GALACTONATE DEHYDRATASE-RELATED"/>
    <property type="match status" value="1"/>
</dbReference>
<name>A0ABV9SWN0_9BACT</name>
<comment type="caution">
    <text evidence="3">The sequence shown here is derived from an EMBL/GenBank/DDBJ whole genome shotgun (WGS) entry which is preliminary data.</text>
</comment>
<dbReference type="RefSeq" id="WP_377061605.1">
    <property type="nucleotide sequence ID" value="NZ_JBHSJJ010000002.1"/>
</dbReference>